<dbReference type="Proteomes" id="UP000245430">
    <property type="component" value="Unassembled WGS sequence"/>
</dbReference>
<evidence type="ECO:0000313" key="3">
    <source>
        <dbReference type="Proteomes" id="UP000245430"/>
    </source>
</evidence>
<gene>
    <name evidence="2" type="ORF">LX78_00615</name>
</gene>
<feature type="transmembrane region" description="Helical" evidence="1">
    <location>
        <begin position="51"/>
        <end position="69"/>
    </location>
</feature>
<dbReference type="RefSeq" id="WP_109681155.1">
    <property type="nucleotide sequence ID" value="NZ_QGGP01000001.1"/>
</dbReference>
<feature type="transmembrane region" description="Helical" evidence="1">
    <location>
        <begin position="119"/>
        <end position="141"/>
    </location>
</feature>
<dbReference type="InterPro" id="IPR007352">
    <property type="entry name" value="DUF420"/>
</dbReference>
<keyword evidence="1" id="KW-0812">Transmembrane</keyword>
<accession>A0A316DTT5</accession>
<dbReference type="PANTHER" id="PTHR37692:SF1">
    <property type="entry name" value="DUF420 DOMAIN-CONTAINING PROTEIN"/>
    <property type="match status" value="1"/>
</dbReference>
<comment type="caution">
    <text evidence="2">The sequence shown here is derived from an EMBL/GenBank/DDBJ whole genome shotgun (WGS) entry which is preliminary data.</text>
</comment>
<feature type="transmembrane region" description="Helical" evidence="1">
    <location>
        <begin position="161"/>
        <end position="180"/>
    </location>
</feature>
<proteinExistence type="predicted"/>
<evidence type="ECO:0000313" key="2">
    <source>
        <dbReference type="EMBL" id="PWK20908.1"/>
    </source>
</evidence>
<keyword evidence="1" id="KW-0472">Membrane</keyword>
<dbReference type="OrthoDB" id="9811380at2"/>
<name>A0A316DTT5_9FLAO</name>
<evidence type="ECO:0000256" key="1">
    <source>
        <dbReference type="SAM" id="Phobius"/>
    </source>
</evidence>
<keyword evidence="3" id="KW-1185">Reference proteome</keyword>
<dbReference type="PANTHER" id="PTHR37692">
    <property type="entry name" value="HYPOTHETICAL MEMBRANE SPANNING PROTEIN"/>
    <property type="match status" value="1"/>
</dbReference>
<dbReference type="AlphaFoldDB" id="A0A316DTT5"/>
<reference evidence="2 3" key="1">
    <citation type="submission" date="2018-05" db="EMBL/GenBank/DDBJ databases">
        <title>Genomic Encyclopedia of Archaeal and Bacterial Type Strains, Phase II (KMG-II): from individual species to whole genera.</title>
        <authorList>
            <person name="Goeker M."/>
        </authorList>
    </citation>
    <scope>NUCLEOTIDE SEQUENCE [LARGE SCALE GENOMIC DNA]</scope>
    <source>
        <strain evidence="2 3">DSM 22637</strain>
    </source>
</reference>
<dbReference type="Pfam" id="PF04238">
    <property type="entry name" value="DUF420"/>
    <property type="match status" value="1"/>
</dbReference>
<feature type="transmembrane region" description="Helical" evidence="1">
    <location>
        <begin position="81"/>
        <end position="99"/>
    </location>
</feature>
<dbReference type="EMBL" id="QGGP01000001">
    <property type="protein sequence ID" value="PWK20908.1"/>
    <property type="molecule type" value="Genomic_DNA"/>
</dbReference>
<sequence length="181" mass="20467">MNNNSLQNEKKYNKWIVVLSIAIPIIVAALFGVNLRDFGFNVQPLTMLPPIYATINGLTAVILIIAFFAIKNKNIVLHENLMTTAIGCSAVFLILYMAYHMTSDSTKFGGEGLIKYVYYFVLITHILLSIVIIPLVLITFVRALSENFERHKKIARITFPLWLYVAVSGVVVYLMISPYYV</sequence>
<organism evidence="2 3">
    <name type="scientific">Xanthomarina spongicola</name>
    <dbReference type="NCBI Taxonomy" id="570520"/>
    <lineage>
        <taxon>Bacteria</taxon>
        <taxon>Pseudomonadati</taxon>
        <taxon>Bacteroidota</taxon>
        <taxon>Flavobacteriia</taxon>
        <taxon>Flavobacteriales</taxon>
        <taxon>Flavobacteriaceae</taxon>
        <taxon>Xanthomarina</taxon>
    </lineage>
</organism>
<keyword evidence="1" id="KW-1133">Transmembrane helix</keyword>
<protein>
    <submittedName>
        <fullName evidence="2">Putative membrane protein</fullName>
    </submittedName>
</protein>
<feature type="transmembrane region" description="Helical" evidence="1">
    <location>
        <begin position="12"/>
        <end position="31"/>
    </location>
</feature>